<feature type="domain" description="SP-RING-type" evidence="13">
    <location>
        <begin position="350"/>
        <end position="433"/>
    </location>
</feature>
<dbReference type="InterPro" id="IPR036361">
    <property type="entry name" value="SAP_dom_sf"/>
</dbReference>
<dbReference type="Pfam" id="PF02037">
    <property type="entry name" value="SAP"/>
    <property type="match status" value="1"/>
</dbReference>
<protein>
    <recommendedName>
        <fullName evidence="16">E3 SUMO-protein ligase SIZ1</fullName>
    </recommendedName>
</protein>
<dbReference type="GO" id="GO:0000785">
    <property type="term" value="C:chromatin"/>
    <property type="evidence" value="ECO:0007669"/>
    <property type="project" value="TreeGrafter"/>
</dbReference>
<dbReference type="SMART" id="SM00249">
    <property type="entry name" value="PHD"/>
    <property type="match status" value="1"/>
</dbReference>
<accession>A0AAQ3K283</accession>
<evidence type="ECO:0000313" key="15">
    <source>
        <dbReference type="Proteomes" id="UP001327560"/>
    </source>
</evidence>
<evidence type="ECO:0000256" key="6">
    <source>
        <dbReference type="ARBA" id="ARBA00022771"/>
    </source>
</evidence>
<dbReference type="SUPFAM" id="SSF68906">
    <property type="entry name" value="SAP domain"/>
    <property type="match status" value="1"/>
</dbReference>
<evidence type="ECO:0008006" key="16">
    <source>
        <dbReference type="Google" id="ProtNLM"/>
    </source>
</evidence>
<dbReference type="CDD" id="cd16792">
    <property type="entry name" value="SP-RING_Siz-like"/>
    <property type="match status" value="1"/>
</dbReference>
<comment type="pathway">
    <text evidence="2">Protein modification; protein sumoylation.</text>
</comment>
<dbReference type="GO" id="GO:0005634">
    <property type="term" value="C:nucleus"/>
    <property type="evidence" value="ECO:0007669"/>
    <property type="project" value="UniProtKB-SubCell"/>
</dbReference>
<dbReference type="SMART" id="SM00513">
    <property type="entry name" value="SAP"/>
    <property type="match status" value="1"/>
</dbReference>
<keyword evidence="9" id="KW-0539">Nucleus</keyword>
<dbReference type="PROSITE" id="PS51044">
    <property type="entry name" value="ZF_SP_RING"/>
    <property type="match status" value="1"/>
</dbReference>
<reference evidence="14 15" key="1">
    <citation type="submission" date="2023-10" db="EMBL/GenBank/DDBJ databases">
        <title>Chromosome-scale genome assembly provides insights into flower coloration mechanisms of Canna indica.</title>
        <authorList>
            <person name="Li C."/>
        </authorList>
    </citation>
    <scope>NUCLEOTIDE SEQUENCE [LARGE SCALE GENOMIC DNA]</scope>
    <source>
        <tissue evidence="14">Flower</tissue>
    </source>
</reference>
<keyword evidence="7" id="KW-0833">Ubl conjugation pathway</keyword>
<proteinExistence type="inferred from homology"/>
<dbReference type="InterPro" id="IPR013083">
    <property type="entry name" value="Znf_RING/FYVE/PHD"/>
</dbReference>
<dbReference type="Gene3D" id="1.10.720.30">
    <property type="entry name" value="SAP domain"/>
    <property type="match status" value="1"/>
</dbReference>
<name>A0AAQ3K283_9LILI</name>
<dbReference type="InterPro" id="IPR031141">
    <property type="entry name" value="SIZ1/2_SP-RING"/>
</dbReference>
<evidence type="ECO:0000256" key="1">
    <source>
        <dbReference type="ARBA" id="ARBA00004123"/>
    </source>
</evidence>
<evidence type="ECO:0000256" key="7">
    <source>
        <dbReference type="ARBA" id="ARBA00022786"/>
    </source>
</evidence>
<evidence type="ECO:0000256" key="11">
    <source>
        <dbReference type="SAM" id="MobiDB-lite"/>
    </source>
</evidence>
<evidence type="ECO:0000256" key="5">
    <source>
        <dbReference type="ARBA" id="ARBA00022723"/>
    </source>
</evidence>
<dbReference type="EMBL" id="CP136892">
    <property type="protein sequence ID" value="WOL00669.1"/>
    <property type="molecule type" value="Genomic_DNA"/>
</dbReference>
<evidence type="ECO:0000256" key="10">
    <source>
        <dbReference type="PROSITE-ProRule" id="PRU00452"/>
    </source>
</evidence>
<dbReference type="PANTHER" id="PTHR10782">
    <property type="entry name" value="ZINC FINGER MIZ DOMAIN-CONTAINING PROTEIN"/>
    <property type="match status" value="1"/>
</dbReference>
<evidence type="ECO:0000256" key="9">
    <source>
        <dbReference type="ARBA" id="ARBA00023242"/>
    </source>
</evidence>
<dbReference type="Pfam" id="PF02891">
    <property type="entry name" value="zf-MIZ"/>
    <property type="match status" value="1"/>
</dbReference>
<evidence type="ECO:0000256" key="3">
    <source>
        <dbReference type="ARBA" id="ARBA00005383"/>
    </source>
</evidence>
<dbReference type="PROSITE" id="PS01359">
    <property type="entry name" value="ZF_PHD_1"/>
    <property type="match status" value="1"/>
</dbReference>
<organism evidence="14 15">
    <name type="scientific">Canna indica</name>
    <name type="common">Indian-shot</name>
    <dbReference type="NCBI Taxonomy" id="4628"/>
    <lineage>
        <taxon>Eukaryota</taxon>
        <taxon>Viridiplantae</taxon>
        <taxon>Streptophyta</taxon>
        <taxon>Embryophyta</taxon>
        <taxon>Tracheophyta</taxon>
        <taxon>Spermatophyta</taxon>
        <taxon>Magnoliopsida</taxon>
        <taxon>Liliopsida</taxon>
        <taxon>Zingiberales</taxon>
        <taxon>Cannaceae</taxon>
        <taxon>Canna</taxon>
    </lineage>
</organism>
<dbReference type="InterPro" id="IPR003034">
    <property type="entry name" value="SAP_dom"/>
</dbReference>
<evidence type="ECO:0000259" key="13">
    <source>
        <dbReference type="PROSITE" id="PS51044"/>
    </source>
</evidence>
<evidence type="ECO:0000256" key="2">
    <source>
        <dbReference type="ARBA" id="ARBA00004718"/>
    </source>
</evidence>
<dbReference type="PROSITE" id="PS50800">
    <property type="entry name" value="SAP"/>
    <property type="match status" value="1"/>
</dbReference>
<evidence type="ECO:0000256" key="4">
    <source>
        <dbReference type="ARBA" id="ARBA00022679"/>
    </source>
</evidence>
<evidence type="ECO:0000259" key="12">
    <source>
        <dbReference type="PROSITE" id="PS50800"/>
    </source>
</evidence>
<dbReference type="GO" id="GO:0008270">
    <property type="term" value="F:zinc ion binding"/>
    <property type="evidence" value="ECO:0007669"/>
    <property type="project" value="UniProtKB-KW"/>
</dbReference>
<keyword evidence="5" id="KW-0479">Metal-binding</keyword>
<feature type="region of interest" description="Disordered" evidence="11">
    <location>
        <begin position="798"/>
        <end position="817"/>
    </location>
</feature>
<comment type="similarity">
    <text evidence="3">Belongs to the PIAS family.</text>
</comment>
<sequence>MDLVASCREKLGRFRVKELKDVLTELGLSKQGKKQDLMDRILALLSDEQVFTVPNMHVWMRRKFIGKEEAAKIIDDTYRKMQISAAPILASYGHYSSNFNHAKSKEEVDLSMLEAKSFLCVCGESTYHGSTIQCEDPKCQVQQHIACVIVPDKPTQGDSPEIPSHFYCEICRINRADPFWVTMRHILPPVKIFSSNITADGTITLLDRTFHLSRLDWELIQKPEYDLQVWCLLLNDKVKFRMQWPQHAELLVNDVAVRVLNRPGAQLLGINGRDDGAVITAWSREGTNKITLLRCDTRIFCFGIRLARKRTVSEVLDLVPKKEEGEQFEDALTRVCRCVGGGTPKESADSDSDLEVVADSVTVSLRCPMSGSRMRIAGRFRPCVHMRCFDLETFIELNQHSRKWQCPICLKNYSLENIIIDPFFNLITSALQNCAEDVTDIDVKPDGCWRVKNETEFEHLAKWHLPAGALCDVSDAEFKLDLSKLIHIRQGSPVESDIGMNMGMNPNSNTIFEVCRPQDNRLPYSGSHVPPRFEDYSQERIQRSSSITESYRDGEDPSINQEIAFDISFDNTLEFDSFSFNSDPLYSIDDRIVPLEDPHVILLSGSEDNLILMSHDAVYDTQSAGDSIIPFPNLPGVSERCIENAVPETNVTSCPRQYNNDTDEFEMPIWPVETCPHLGPGYQLFAADVPNVLANSHLSLGCAPINSYSLSSNDALADTHQVEDISNFHSHTGTIRSLVDNPLTFASNDPSLHILPSSQPVGVALQDDLIDDTNILNGISSDDWVSFRDTAGGVHDDAAFSNGSTSRKQAISKESQMDFSDDPGTLLFTMYSYEVNKVKLKR</sequence>
<comment type="subcellular location">
    <subcellularLocation>
        <location evidence="1">Nucleus</location>
    </subcellularLocation>
</comment>
<dbReference type="InterPro" id="IPR019786">
    <property type="entry name" value="Zinc_finger_PHD-type_CS"/>
</dbReference>
<dbReference type="AlphaFoldDB" id="A0AAQ3K283"/>
<evidence type="ECO:0000313" key="14">
    <source>
        <dbReference type="EMBL" id="WOL00669.1"/>
    </source>
</evidence>
<gene>
    <name evidence="14" type="ORF">Cni_G09382</name>
</gene>
<dbReference type="SUPFAM" id="SSF57903">
    <property type="entry name" value="FYVE/PHD zinc finger"/>
    <property type="match status" value="1"/>
</dbReference>
<dbReference type="CDD" id="cd15570">
    <property type="entry name" value="PHD_Bye1p_SIZ1_like"/>
    <property type="match status" value="1"/>
</dbReference>
<keyword evidence="4" id="KW-0808">Transferase</keyword>
<keyword evidence="15" id="KW-1185">Reference proteome</keyword>
<keyword evidence="6 10" id="KW-0863">Zinc-finger</keyword>
<dbReference type="InterPro" id="IPR011011">
    <property type="entry name" value="Znf_FYVE_PHD"/>
</dbReference>
<evidence type="ECO:0000256" key="8">
    <source>
        <dbReference type="ARBA" id="ARBA00022833"/>
    </source>
</evidence>
<dbReference type="Gene3D" id="3.30.40.10">
    <property type="entry name" value="Zinc/RING finger domain, C3HC4 (zinc finger)"/>
    <property type="match status" value="2"/>
</dbReference>
<dbReference type="GO" id="GO:0061665">
    <property type="term" value="F:SUMO ligase activity"/>
    <property type="evidence" value="ECO:0007669"/>
    <property type="project" value="TreeGrafter"/>
</dbReference>
<keyword evidence="8" id="KW-0862">Zinc</keyword>
<dbReference type="PANTHER" id="PTHR10782:SF102">
    <property type="entry name" value="E3 SUMO-PROTEIN LIGASE SIZ1"/>
    <property type="match status" value="1"/>
</dbReference>
<feature type="domain" description="SAP" evidence="12">
    <location>
        <begin position="11"/>
        <end position="45"/>
    </location>
</feature>
<dbReference type="InterPro" id="IPR004181">
    <property type="entry name" value="Znf_MIZ"/>
</dbReference>
<dbReference type="InterPro" id="IPR001965">
    <property type="entry name" value="Znf_PHD"/>
</dbReference>
<dbReference type="GO" id="GO:0016925">
    <property type="term" value="P:protein sumoylation"/>
    <property type="evidence" value="ECO:0007669"/>
    <property type="project" value="TreeGrafter"/>
</dbReference>
<feature type="compositionally biased region" description="Polar residues" evidence="11">
    <location>
        <begin position="801"/>
        <end position="817"/>
    </location>
</feature>
<dbReference type="Proteomes" id="UP001327560">
    <property type="component" value="Chromosome 3"/>
</dbReference>